<sequence>MNYKNEAEMNEILNGNTQNNHHSAKLPSGNNCSTSSTDSGVIFIDNVATFNKSQNEKATAKETDYNNSAEIRKGTDNSTIPIAEVQRISIEQTVNIKNAPPVSKAKKCSPTLSIRSTTISIVSIDENAVDSSCIDSDSEAGEDADAEGDHNGYTVQKLGQQMTYPPNSADLPQLNKGLTVIGQQIRPNNFLPSNGLSLPGPGLVAEQLINGNLAATTPTTPQVAVTNSTDVTIGDKHFYEGPVTIQQFLIDNREKWKAVDGDGHDNPGFNGTAAPNGPVSSAKSGEPATNASTLCPGLPHTIGRKALVITGTFVLLTIILGVVLAQTTTFFEETVHKSKNADGEDSRQNIPINSTIDDDVVANGTLELVDVGRWGGSPSKHPLDRLSLPVHRVIISHTASESCESEEVCKYRVRVIQEFHMNGWGWDDVGYNFMVGGDGRIYVGRGWDCVGAHTKGYNMDSIGISFIGTFNKILPTEQQLQACQLLIAEGVRLKKLDPDYKLYGHRQLSATESPGALLYKIIKTWPHWSSVV</sequence>
<dbReference type="PANTHER" id="PTHR11022">
    <property type="entry name" value="PEPTIDOGLYCAN RECOGNITION PROTEIN"/>
    <property type="match status" value="1"/>
</dbReference>
<dbReference type="GeneID" id="115623238"/>
<dbReference type="AlphaFoldDB" id="A0A6J2T8Z7"/>
<evidence type="ECO:0000313" key="12">
    <source>
        <dbReference type="RefSeq" id="XP_030373352.1"/>
    </source>
</evidence>
<keyword evidence="7" id="KW-0472">Membrane</keyword>
<feature type="domain" description="N-acetylmuramoyl-L-alanine amidase" evidence="8">
    <location>
        <begin position="378"/>
        <end position="515"/>
    </location>
</feature>
<protein>
    <submittedName>
        <fullName evidence="11 12">Peptidoglycan-recognition protein LC isoform X1</fullName>
    </submittedName>
</protein>
<dbReference type="GO" id="GO:0045087">
    <property type="term" value="P:innate immune response"/>
    <property type="evidence" value="ECO:0007669"/>
    <property type="project" value="UniProtKB-KW"/>
</dbReference>
<dbReference type="GO" id="GO:0009253">
    <property type="term" value="P:peptidoglycan catabolic process"/>
    <property type="evidence" value="ECO:0007669"/>
    <property type="project" value="InterPro"/>
</dbReference>
<name>A0A6J2T8Z7_DROLE</name>
<feature type="compositionally biased region" description="Polar residues" evidence="6">
    <location>
        <begin position="278"/>
        <end position="293"/>
    </location>
</feature>
<evidence type="ECO:0000256" key="4">
    <source>
        <dbReference type="ARBA" id="ARBA00022588"/>
    </source>
</evidence>
<dbReference type="SUPFAM" id="SSF55846">
    <property type="entry name" value="N-acetylmuramoyl-L-alanine amidase-like"/>
    <property type="match status" value="1"/>
</dbReference>
<keyword evidence="5" id="KW-0391">Immunity</keyword>
<evidence type="ECO:0000256" key="6">
    <source>
        <dbReference type="SAM" id="MobiDB-lite"/>
    </source>
</evidence>
<comment type="subcellular location">
    <subcellularLocation>
        <location evidence="1">Secreted</location>
    </subcellularLocation>
</comment>
<dbReference type="RefSeq" id="XP_030373351.1">
    <property type="nucleotide sequence ID" value="XM_030517491.1"/>
</dbReference>
<dbReference type="PANTHER" id="PTHR11022:SF41">
    <property type="entry name" value="PEPTIDOGLYCAN-RECOGNITION PROTEIN LC-RELATED"/>
    <property type="match status" value="1"/>
</dbReference>
<feature type="region of interest" description="Disordered" evidence="6">
    <location>
        <begin position="259"/>
        <end position="296"/>
    </location>
</feature>
<keyword evidence="7" id="KW-0812">Transmembrane</keyword>
<dbReference type="RefSeq" id="XP_030373352.1">
    <property type="nucleotide sequence ID" value="XM_030517492.1"/>
</dbReference>
<evidence type="ECO:0000259" key="8">
    <source>
        <dbReference type="SMART" id="SM00644"/>
    </source>
</evidence>
<feature type="domain" description="Peptidoglycan recognition protein family" evidence="9">
    <location>
        <begin position="366"/>
        <end position="509"/>
    </location>
</feature>
<dbReference type="Pfam" id="PF01510">
    <property type="entry name" value="Amidase_2"/>
    <property type="match status" value="1"/>
</dbReference>
<proteinExistence type="inferred from homology"/>
<dbReference type="GO" id="GO:0008270">
    <property type="term" value="F:zinc ion binding"/>
    <property type="evidence" value="ECO:0007669"/>
    <property type="project" value="InterPro"/>
</dbReference>
<dbReference type="Gene3D" id="3.40.80.10">
    <property type="entry name" value="Peptidoglycan recognition protein-like"/>
    <property type="match status" value="1"/>
</dbReference>
<dbReference type="GO" id="GO:0008745">
    <property type="term" value="F:N-acetylmuramoyl-L-alanine amidase activity"/>
    <property type="evidence" value="ECO:0007669"/>
    <property type="project" value="InterPro"/>
</dbReference>
<evidence type="ECO:0000256" key="7">
    <source>
        <dbReference type="SAM" id="Phobius"/>
    </source>
</evidence>
<keyword evidence="4" id="KW-0399">Innate immunity</keyword>
<reference evidence="11 12" key="1">
    <citation type="submission" date="2025-04" db="UniProtKB">
        <authorList>
            <consortium name="RefSeq"/>
        </authorList>
    </citation>
    <scope>IDENTIFICATION</scope>
    <source>
        <strain evidence="11 12">11010-0011.00</strain>
        <tissue evidence="11 12">Whole body</tissue>
    </source>
</reference>
<evidence type="ECO:0000259" key="9">
    <source>
        <dbReference type="SMART" id="SM00701"/>
    </source>
</evidence>
<dbReference type="CDD" id="cd06583">
    <property type="entry name" value="PGRP"/>
    <property type="match status" value="1"/>
</dbReference>
<comment type="similarity">
    <text evidence="2">Belongs to the N-acetylmuramoyl-L-alanine amidase 2 family.</text>
</comment>
<evidence type="ECO:0000256" key="5">
    <source>
        <dbReference type="ARBA" id="ARBA00022859"/>
    </source>
</evidence>
<evidence type="ECO:0000313" key="11">
    <source>
        <dbReference type="RefSeq" id="XP_030373351.1"/>
    </source>
</evidence>
<organism evidence="10 11">
    <name type="scientific">Drosophila lebanonensis</name>
    <name type="common">Fruit fly</name>
    <name type="synonym">Scaptodrosophila lebanonensis</name>
    <dbReference type="NCBI Taxonomy" id="7225"/>
    <lineage>
        <taxon>Eukaryota</taxon>
        <taxon>Metazoa</taxon>
        <taxon>Ecdysozoa</taxon>
        <taxon>Arthropoda</taxon>
        <taxon>Hexapoda</taxon>
        <taxon>Insecta</taxon>
        <taxon>Pterygota</taxon>
        <taxon>Neoptera</taxon>
        <taxon>Endopterygota</taxon>
        <taxon>Diptera</taxon>
        <taxon>Brachycera</taxon>
        <taxon>Muscomorpha</taxon>
        <taxon>Ephydroidea</taxon>
        <taxon>Drosophilidae</taxon>
        <taxon>Scaptodrosophila</taxon>
    </lineage>
</organism>
<gene>
    <name evidence="11 12" type="primary">LOC115623238</name>
</gene>
<accession>A0A6J2T8Z7</accession>
<dbReference type="SMART" id="SM00644">
    <property type="entry name" value="Ami_2"/>
    <property type="match status" value="1"/>
</dbReference>
<evidence type="ECO:0000256" key="2">
    <source>
        <dbReference type="ARBA" id="ARBA00007553"/>
    </source>
</evidence>
<dbReference type="CTD" id="39063"/>
<keyword evidence="10" id="KW-1185">Reference proteome</keyword>
<evidence type="ECO:0000256" key="3">
    <source>
        <dbReference type="ARBA" id="ARBA00022525"/>
    </source>
</evidence>
<evidence type="ECO:0000256" key="1">
    <source>
        <dbReference type="ARBA" id="ARBA00004613"/>
    </source>
</evidence>
<keyword evidence="7" id="KW-1133">Transmembrane helix</keyword>
<feature type="transmembrane region" description="Helical" evidence="7">
    <location>
        <begin position="306"/>
        <end position="325"/>
    </location>
</feature>
<dbReference type="InterPro" id="IPR015510">
    <property type="entry name" value="PGRP"/>
</dbReference>
<dbReference type="InterPro" id="IPR036505">
    <property type="entry name" value="Amidase/PGRP_sf"/>
</dbReference>
<dbReference type="InterPro" id="IPR002502">
    <property type="entry name" value="Amidase_domain"/>
</dbReference>
<dbReference type="InterPro" id="IPR006619">
    <property type="entry name" value="PGRP_domain_met/bac"/>
</dbReference>
<dbReference type="FunFam" id="3.40.80.10:FF:000001">
    <property type="entry name" value="Peptidoglycan recognition protein 1"/>
    <property type="match status" value="1"/>
</dbReference>
<dbReference type="SMART" id="SM00701">
    <property type="entry name" value="PGRP"/>
    <property type="match status" value="1"/>
</dbReference>
<dbReference type="GO" id="GO:0005576">
    <property type="term" value="C:extracellular region"/>
    <property type="evidence" value="ECO:0007669"/>
    <property type="project" value="UniProtKB-SubCell"/>
</dbReference>
<dbReference type="Proteomes" id="UP000504634">
    <property type="component" value="Unplaced"/>
</dbReference>
<keyword evidence="3" id="KW-0964">Secreted</keyword>
<evidence type="ECO:0000313" key="10">
    <source>
        <dbReference type="Proteomes" id="UP000504634"/>
    </source>
</evidence>